<organism evidence="1">
    <name type="scientific">marine sediment metagenome</name>
    <dbReference type="NCBI Taxonomy" id="412755"/>
    <lineage>
        <taxon>unclassified sequences</taxon>
        <taxon>metagenomes</taxon>
        <taxon>ecological metagenomes</taxon>
    </lineage>
</organism>
<sequence>IRPWGFRKKDLSLDELVEKLEYVAKHGALA</sequence>
<feature type="non-terminal residue" evidence="1">
    <location>
        <position position="1"/>
    </location>
</feature>
<comment type="caution">
    <text evidence="1">The sequence shown here is derived from an EMBL/GenBank/DDBJ whole genome shotgun (WGS) entry which is preliminary data.</text>
</comment>
<accession>X1M4R3</accession>
<name>X1M4R3_9ZZZZ</name>
<dbReference type="AlphaFoldDB" id="X1M4R3"/>
<gene>
    <name evidence="1" type="ORF">S06H3_15372</name>
</gene>
<proteinExistence type="predicted"/>
<reference evidence="1" key="1">
    <citation type="journal article" date="2014" name="Front. Microbiol.">
        <title>High frequency of phylogenetically diverse reductive dehalogenase-homologous genes in deep subseafloor sedimentary metagenomes.</title>
        <authorList>
            <person name="Kawai M."/>
            <person name="Futagami T."/>
            <person name="Toyoda A."/>
            <person name="Takaki Y."/>
            <person name="Nishi S."/>
            <person name="Hori S."/>
            <person name="Arai W."/>
            <person name="Tsubouchi T."/>
            <person name="Morono Y."/>
            <person name="Uchiyama I."/>
            <person name="Ito T."/>
            <person name="Fujiyama A."/>
            <person name="Inagaki F."/>
            <person name="Takami H."/>
        </authorList>
    </citation>
    <scope>NUCLEOTIDE SEQUENCE</scope>
    <source>
        <strain evidence="1">Expedition CK06-06</strain>
    </source>
</reference>
<dbReference type="EMBL" id="BARV01007562">
    <property type="protein sequence ID" value="GAI09665.1"/>
    <property type="molecule type" value="Genomic_DNA"/>
</dbReference>
<evidence type="ECO:0000313" key="1">
    <source>
        <dbReference type="EMBL" id="GAI09665.1"/>
    </source>
</evidence>
<protein>
    <submittedName>
        <fullName evidence="1">Uncharacterized protein</fullName>
    </submittedName>
</protein>